<protein>
    <recommendedName>
        <fullName evidence="4">SEFIR domain-containing protein</fullName>
    </recommendedName>
</protein>
<gene>
    <name evidence="2" type="ORF">RR46_02159</name>
</gene>
<evidence type="ECO:0000313" key="3">
    <source>
        <dbReference type="Proteomes" id="UP000053268"/>
    </source>
</evidence>
<keyword evidence="3" id="KW-1185">Reference proteome</keyword>
<dbReference type="Proteomes" id="UP000053268">
    <property type="component" value="Unassembled WGS sequence"/>
</dbReference>
<evidence type="ECO:0008006" key="4">
    <source>
        <dbReference type="Google" id="ProtNLM"/>
    </source>
</evidence>
<name>A0A194QJ09_PAPXU</name>
<keyword evidence="1" id="KW-0732">Signal</keyword>
<sequence>MLYLAYLACIILICVNAEHIVRCNNETNPKSTNSVTLVPSPDHVGGRYVMEWCTKGDKNITKWELYIYYNTTKKPDQCRHYNFTYDKTFKPHSHVEENMNIDLNCSNNKRRTFRPPMDYVTVQWFMGPVPAARYEMKLSEQQGGAGEPWDVTENCTSAVHTVTCRLRVPPGAYTLVFELKEPWMYGSVAVDTASKDFNRTVTEAGAGVGVGAGSWGAAWWGAGGALALCVPGALLLHRARRSSSPRRKHAASEAEEVGAGVGAEGGEAAGGVRVLLLYARDCPLLVAAARRLAALLQHVARDGVGGGWRVGGEGGGARCEVVYDLYMPAVSAVAARAPGEWVREVMGREEVRVVLLQTPAAACLYAAQLTERGYTLALEQPLLGARAAVRRPHCADPLLQLALRLMCESAHAQHHPYRKYYIAEICGLEANVVPLVTPQRRYLLPAAAPLLLRDLAPPAPPPPPPPPALLQQFARAVEELQQYVRDNPDYLNEELIFL</sequence>
<dbReference type="Gene3D" id="3.40.50.11530">
    <property type="match status" value="1"/>
</dbReference>
<reference evidence="2 3" key="1">
    <citation type="journal article" date="2015" name="Nat. Commun.">
        <title>Outbred genome sequencing and CRISPR/Cas9 gene editing in butterflies.</title>
        <authorList>
            <person name="Li X."/>
            <person name="Fan D."/>
            <person name="Zhang W."/>
            <person name="Liu G."/>
            <person name="Zhang L."/>
            <person name="Zhao L."/>
            <person name="Fang X."/>
            <person name="Chen L."/>
            <person name="Dong Y."/>
            <person name="Chen Y."/>
            <person name="Ding Y."/>
            <person name="Zhao R."/>
            <person name="Feng M."/>
            <person name="Zhu Y."/>
            <person name="Feng Y."/>
            <person name="Jiang X."/>
            <person name="Zhu D."/>
            <person name="Xiang H."/>
            <person name="Feng X."/>
            <person name="Li S."/>
            <person name="Wang J."/>
            <person name="Zhang G."/>
            <person name="Kronforst M.R."/>
            <person name="Wang W."/>
        </authorList>
    </citation>
    <scope>NUCLEOTIDE SEQUENCE [LARGE SCALE GENOMIC DNA]</scope>
    <source>
        <strain evidence="2">Ya'a_city_454_Px</strain>
        <tissue evidence="2">Whole body</tissue>
    </source>
</reference>
<dbReference type="AlphaFoldDB" id="A0A194QJ09"/>
<dbReference type="EMBL" id="KQ458671">
    <property type="protein sequence ID" value="KPJ05543.1"/>
    <property type="molecule type" value="Genomic_DNA"/>
</dbReference>
<evidence type="ECO:0000313" key="2">
    <source>
        <dbReference type="EMBL" id="KPJ05543.1"/>
    </source>
</evidence>
<organism evidence="2 3">
    <name type="scientific">Papilio xuthus</name>
    <name type="common">Asian swallowtail butterfly</name>
    <dbReference type="NCBI Taxonomy" id="66420"/>
    <lineage>
        <taxon>Eukaryota</taxon>
        <taxon>Metazoa</taxon>
        <taxon>Ecdysozoa</taxon>
        <taxon>Arthropoda</taxon>
        <taxon>Hexapoda</taxon>
        <taxon>Insecta</taxon>
        <taxon>Pterygota</taxon>
        <taxon>Neoptera</taxon>
        <taxon>Endopterygota</taxon>
        <taxon>Lepidoptera</taxon>
        <taxon>Glossata</taxon>
        <taxon>Ditrysia</taxon>
        <taxon>Papilionoidea</taxon>
        <taxon>Papilionidae</taxon>
        <taxon>Papilioninae</taxon>
        <taxon>Papilio</taxon>
    </lineage>
</organism>
<proteinExistence type="predicted"/>
<evidence type="ECO:0000256" key="1">
    <source>
        <dbReference type="SAM" id="SignalP"/>
    </source>
</evidence>
<accession>A0A194QJ09</accession>
<feature type="chain" id="PRO_5008264361" description="SEFIR domain-containing protein" evidence="1">
    <location>
        <begin position="18"/>
        <end position="498"/>
    </location>
</feature>
<feature type="signal peptide" evidence="1">
    <location>
        <begin position="1"/>
        <end position="17"/>
    </location>
</feature>